<accession>A0A7W6A062</accession>
<dbReference type="SUPFAM" id="SSF46785">
    <property type="entry name" value="Winged helix' DNA-binding domain"/>
    <property type="match status" value="1"/>
</dbReference>
<dbReference type="InterPro" id="IPR036388">
    <property type="entry name" value="WH-like_DNA-bd_sf"/>
</dbReference>
<proteinExistence type="predicted"/>
<keyword evidence="2" id="KW-0238">DNA-binding</keyword>
<dbReference type="InterPro" id="IPR039422">
    <property type="entry name" value="MarR/SlyA-like"/>
</dbReference>
<feature type="domain" description="HTH marR-type" evidence="1">
    <location>
        <begin position="23"/>
        <end position="164"/>
    </location>
</feature>
<dbReference type="SMART" id="SM00347">
    <property type="entry name" value="HTH_MARR"/>
    <property type="match status" value="1"/>
</dbReference>
<sequence>MTTTSSRPDVIDTVLADWRSARPATKAGALHVVGRILWLGRRYEEAVAQLLSEHHLSYSDYDVLATLRRAGAPFELTPTELAKRVLLSSGGLTACLRRLESSDLVSRHGVPEDRRRLMAKLTPKGFDLVEAFIDQRFALADSALVELDRDERDQTEALLRRLVVSAGGEALR</sequence>
<dbReference type="GO" id="GO:0003677">
    <property type="term" value="F:DNA binding"/>
    <property type="evidence" value="ECO:0007669"/>
    <property type="project" value="UniProtKB-KW"/>
</dbReference>
<name>A0A7W6A062_9CAUL</name>
<dbReference type="InterPro" id="IPR000835">
    <property type="entry name" value="HTH_MarR-typ"/>
</dbReference>
<dbReference type="PRINTS" id="PR00598">
    <property type="entry name" value="HTHMARR"/>
</dbReference>
<dbReference type="GO" id="GO:0003700">
    <property type="term" value="F:DNA-binding transcription factor activity"/>
    <property type="evidence" value="ECO:0007669"/>
    <property type="project" value="InterPro"/>
</dbReference>
<evidence type="ECO:0000259" key="1">
    <source>
        <dbReference type="PROSITE" id="PS50995"/>
    </source>
</evidence>
<dbReference type="InterPro" id="IPR036390">
    <property type="entry name" value="WH_DNA-bd_sf"/>
</dbReference>
<dbReference type="PANTHER" id="PTHR33164:SF104">
    <property type="entry name" value="TRANSCRIPTIONAL REGULATORY PROTEIN"/>
    <property type="match status" value="1"/>
</dbReference>
<dbReference type="Pfam" id="PF12802">
    <property type="entry name" value="MarR_2"/>
    <property type="match status" value="1"/>
</dbReference>
<dbReference type="GO" id="GO:0006950">
    <property type="term" value="P:response to stress"/>
    <property type="evidence" value="ECO:0007669"/>
    <property type="project" value="TreeGrafter"/>
</dbReference>
<gene>
    <name evidence="2" type="ORF">GGR11_000325</name>
</gene>
<evidence type="ECO:0000313" key="3">
    <source>
        <dbReference type="Proteomes" id="UP000532936"/>
    </source>
</evidence>
<reference evidence="2 3" key="1">
    <citation type="submission" date="2020-08" db="EMBL/GenBank/DDBJ databases">
        <title>Genomic Encyclopedia of Type Strains, Phase IV (KMG-IV): sequencing the most valuable type-strain genomes for metagenomic binning, comparative biology and taxonomic classification.</title>
        <authorList>
            <person name="Goeker M."/>
        </authorList>
    </citation>
    <scope>NUCLEOTIDE SEQUENCE [LARGE SCALE GENOMIC DNA]</scope>
    <source>
        <strain evidence="2 3">DSM 14878</strain>
    </source>
</reference>
<dbReference type="Proteomes" id="UP000532936">
    <property type="component" value="Unassembled WGS sequence"/>
</dbReference>
<dbReference type="PROSITE" id="PS50995">
    <property type="entry name" value="HTH_MARR_2"/>
    <property type="match status" value="1"/>
</dbReference>
<comment type="caution">
    <text evidence="2">The sequence shown here is derived from an EMBL/GenBank/DDBJ whole genome shotgun (WGS) entry which is preliminary data.</text>
</comment>
<protein>
    <submittedName>
        <fullName evidence="2">DNA-binding MarR family transcriptional regulator</fullName>
    </submittedName>
</protein>
<dbReference type="PANTHER" id="PTHR33164">
    <property type="entry name" value="TRANSCRIPTIONAL REGULATOR, MARR FAMILY"/>
    <property type="match status" value="1"/>
</dbReference>
<evidence type="ECO:0000313" key="2">
    <source>
        <dbReference type="EMBL" id="MBB3870811.1"/>
    </source>
</evidence>
<dbReference type="EMBL" id="JACIDA010000001">
    <property type="protein sequence ID" value="MBB3870811.1"/>
    <property type="molecule type" value="Genomic_DNA"/>
</dbReference>
<dbReference type="Gene3D" id="1.10.10.10">
    <property type="entry name" value="Winged helix-like DNA-binding domain superfamily/Winged helix DNA-binding domain"/>
    <property type="match status" value="1"/>
</dbReference>
<organism evidence="2 3">
    <name type="scientific">Brevundimonas mediterranea</name>
    <dbReference type="NCBI Taxonomy" id="74329"/>
    <lineage>
        <taxon>Bacteria</taxon>
        <taxon>Pseudomonadati</taxon>
        <taxon>Pseudomonadota</taxon>
        <taxon>Alphaproteobacteria</taxon>
        <taxon>Caulobacterales</taxon>
        <taxon>Caulobacteraceae</taxon>
        <taxon>Brevundimonas</taxon>
    </lineage>
</organism>
<dbReference type="RefSeq" id="WP_183195116.1">
    <property type="nucleotide sequence ID" value="NZ_JACIDA010000001.1"/>
</dbReference>
<dbReference type="AlphaFoldDB" id="A0A7W6A062"/>